<dbReference type="InterPro" id="IPR046335">
    <property type="entry name" value="LacI/GalR-like_sensor"/>
</dbReference>
<evidence type="ECO:0000256" key="1">
    <source>
        <dbReference type="ARBA" id="ARBA00023015"/>
    </source>
</evidence>
<dbReference type="Gene3D" id="1.10.260.40">
    <property type="entry name" value="lambda repressor-like DNA-binding domains"/>
    <property type="match status" value="1"/>
</dbReference>
<dbReference type="OrthoDB" id="3467214at2"/>
<dbReference type="Pfam" id="PF00356">
    <property type="entry name" value="LacI"/>
    <property type="match status" value="1"/>
</dbReference>
<dbReference type="CDD" id="cd01392">
    <property type="entry name" value="HTH_LacI"/>
    <property type="match status" value="1"/>
</dbReference>
<dbReference type="GO" id="GO:0000976">
    <property type="term" value="F:transcription cis-regulatory region binding"/>
    <property type="evidence" value="ECO:0007669"/>
    <property type="project" value="TreeGrafter"/>
</dbReference>
<dbReference type="RefSeq" id="WP_125968799.1">
    <property type="nucleotide sequence ID" value="NZ_QXGK01000017.1"/>
</dbReference>
<dbReference type="Gene3D" id="3.40.50.2300">
    <property type="match status" value="2"/>
</dbReference>
<dbReference type="PROSITE" id="PS50932">
    <property type="entry name" value="HTH_LACI_2"/>
    <property type="match status" value="1"/>
</dbReference>
<dbReference type="EMBL" id="QXGK01000017">
    <property type="protein sequence ID" value="RSX54594.1"/>
    <property type="molecule type" value="Genomic_DNA"/>
</dbReference>
<keyword evidence="3" id="KW-0804">Transcription</keyword>
<evidence type="ECO:0000256" key="2">
    <source>
        <dbReference type="ARBA" id="ARBA00023125"/>
    </source>
</evidence>
<proteinExistence type="predicted"/>
<evidence type="ECO:0000256" key="4">
    <source>
        <dbReference type="SAM" id="MobiDB-lite"/>
    </source>
</evidence>
<comment type="caution">
    <text evidence="6">The sequence shown here is derived from an EMBL/GenBank/DDBJ whole genome shotgun (WGS) entry which is preliminary data.</text>
</comment>
<dbReference type="SUPFAM" id="SSF53822">
    <property type="entry name" value="Periplasmic binding protein-like I"/>
    <property type="match status" value="1"/>
</dbReference>
<dbReference type="PANTHER" id="PTHR30146">
    <property type="entry name" value="LACI-RELATED TRANSCRIPTIONAL REPRESSOR"/>
    <property type="match status" value="1"/>
</dbReference>
<dbReference type="Pfam" id="PF13377">
    <property type="entry name" value="Peripla_BP_3"/>
    <property type="match status" value="1"/>
</dbReference>
<dbReference type="Proteomes" id="UP000287470">
    <property type="component" value="Unassembled WGS sequence"/>
</dbReference>
<evidence type="ECO:0000256" key="3">
    <source>
        <dbReference type="ARBA" id="ARBA00023163"/>
    </source>
</evidence>
<keyword evidence="1" id="KW-0805">Transcription regulation</keyword>
<feature type="region of interest" description="Disordered" evidence="4">
    <location>
        <begin position="1"/>
        <end position="45"/>
    </location>
</feature>
<dbReference type="GO" id="GO:0003700">
    <property type="term" value="F:DNA-binding transcription factor activity"/>
    <property type="evidence" value="ECO:0007669"/>
    <property type="project" value="TreeGrafter"/>
</dbReference>
<dbReference type="InterPro" id="IPR028082">
    <property type="entry name" value="Peripla_BP_I"/>
</dbReference>
<evidence type="ECO:0000313" key="7">
    <source>
        <dbReference type="Proteomes" id="UP000287470"/>
    </source>
</evidence>
<keyword evidence="2" id="KW-0238">DNA-binding</keyword>
<dbReference type="InterPro" id="IPR000843">
    <property type="entry name" value="HTH_LacI"/>
</dbReference>
<sequence>MTDDRPLYVNRQPDRQQDRRTDRQSDRRAPRDADREPFRQAGRGTTLAEVAAEAGVSLATASKALNGQPRVSEETRRRVLNAARMLGYATSSSAVPAPVRVEERSHLIGLLLDATPERPHAAAVLGAEAELSAAGNAVIVRNARGDAQLERDALDLFADHHVDGVLVVGGDGETRRSLRGDADMMPVVYAMSASRYANDCSVVRDEAAVGETAARHLISCGRRRIAIIGGDEASPVMRRRLNGTLDALRAAGLEPAGEIRRNVGSEAWGRAATRLLIDQGVDFDAILCQDDRIARGCLSVLRQAGWSVPQSVAVIGLGDAPEPFARESTPPLTTVTDPSERIGRLAARRLLDAIDGRAHTGVETVACRLAQRESTLPLD</sequence>
<evidence type="ECO:0000259" key="5">
    <source>
        <dbReference type="PROSITE" id="PS50932"/>
    </source>
</evidence>
<dbReference type="PANTHER" id="PTHR30146:SF109">
    <property type="entry name" value="HTH-TYPE TRANSCRIPTIONAL REGULATOR GALS"/>
    <property type="match status" value="1"/>
</dbReference>
<dbReference type="InterPro" id="IPR010982">
    <property type="entry name" value="Lambda_DNA-bd_dom_sf"/>
</dbReference>
<protein>
    <submittedName>
        <fullName evidence="6">LacI family transcriptional regulator</fullName>
    </submittedName>
</protein>
<keyword evidence="7" id="KW-1185">Reference proteome</keyword>
<reference evidence="6 7" key="1">
    <citation type="submission" date="2018-09" db="EMBL/GenBank/DDBJ databases">
        <title>Characterization of the phylogenetic diversity of five novel species belonging to the genus Bifidobacterium.</title>
        <authorList>
            <person name="Lugli G.A."/>
            <person name="Duranti S."/>
            <person name="Milani C."/>
        </authorList>
    </citation>
    <scope>NUCLEOTIDE SEQUENCE [LARGE SCALE GENOMIC DNA]</scope>
    <source>
        <strain evidence="6 7">2033B</strain>
    </source>
</reference>
<dbReference type="AlphaFoldDB" id="A0A430FP63"/>
<dbReference type="SMART" id="SM00354">
    <property type="entry name" value="HTH_LACI"/>
    <property type="match status" value="1"/>
</dbReference>
<gene>
    <name evidence="6" type="ORF">D2E24_1544</name>
</gene>
<evidence type="ECO:0000313" key="6">
    <source>
        <dbReference type="EMBL" id="RSX54594.1"/>
    </source>
</evidence>
<organism evidence="6 7">
    <name type="scientific">Bifidobacterium samirii</name>
    <dbReference type="NCBI Taxonomy" id="2306974"/>
    <lineage>
        <taxon>Bacteria</taxon>
        <taxon>Bacillati</taxon>
        <taxon>Actinomycetota</taxon>
        <taxon>Actinomycetes</taxon>
        <taxon>Bifidobacteriales</taxon>
        <taxon>Bifidobacteriaceae</taxon>
        <taxon>Bifidobacterium</taxon>
    </lineage>
</organism>
<accession>A0A430FP63</accession>
<feature type="compositionally biased region" description="Basic and acidic residues" evidence="4">
    <location>
        <begin position="1"/>
        <end position="38"/>
    </location>
</feature>
<name>A0A430FP63_9BIFI</name>
<feature type="domain" description="HTH lacI-type" evidence="5">
    <location>
        <begin position="45"/>
        <end position="99"/>
    </location>
</feature>
<dbReference type="PROSITE" id="PS00356">
    <property type="entry name" value="HTH_LACI_1"/>
    <property type="match status" value="1"/>
</dbReference>
<dbReference type="SUPFAM" id="SSF47413">
    <property type="entry name" value="lambda repressor-like DNA-binding domains"/>
    <property type="match status" value="1"/>
</dbReference>